<dbReference type="AlphaFoldDB" id="A0A7H1N4D8"/>
<protein>
    <recommendedName>
        <fullName evidence="3">DNA breaking-rejoining protein</fullName>
    </recommendedName>
</protein>
<gene>
    <name evidence="1" type="ORF">HQ394_16115</name>
</gene>
<dbReference type="Gene3D" id="2.60.120.380">
    <property type="match status" value="1"/>
</dbReference>
<dbReference type="RefSeq" id="WP_190261053.1">
    <property type="nucleotide sequence ID" value="NZ_CP053923.1"/>
</dbReference>
<accession>A0A7H1N4D8</accession>
<evidence type="ECO:0000313" key="2">
    <source>
        <dbReference type="Proteomes" id="UP000516369"/>
    </source>
</evidence>
<dbReference type="KEGG" id="dvn:HQ394_16115"/>
<reference evidence="1 2" key="1">
    <citation type="submission" date="2020-05" db="EMBL/GenBank/DDBJ databases">
        <title>Complete closed genome sequence of Defluviicoccus vanus.</title>
        <authorList>
            <person name="Bessarab I."/>
            <person name="Arumugam K."/>
            <person name="Maszenan A.M."/>
            <person name="Seviour R.J."/>
            <person name="Williams R.B."/>
        </authorList>
    </citation>
    <scope>NUCLEOTIDE SEQUENCE [LARGE SCALE GENOMIC DNA]</scope>
    <source>
        <strain evidence="1 2">Ben 114</strain>
    </source>
</reference>
<name>A0A7H1N4D8_9PROT</name>
<dbReference type="Proteomes" id="UP000516369">
    <property type="component" value="Chromosome"/>
</dbReference>
<sequence length="252" mass="26458">MKVFGIFLLAFMVAFTGQLTSSLAGEIRQERVSFHAGASSATIKGSIKGYETIDYVLGAKAGQTMSVTLKTNNGANYFNVLPPGSDDAIAIGTNLGNAWTGTLPVDGDYRIRVFLMRSAARRNEVAAYTLAVGINAPAGEARTDDAKVAGTAYQATGTVPCSVGTDPKGSAQCSFGVIRGAPGNAEVHLAAVGFDVKLQPDQVETVLVFAGDKVTSRYPNHKVTAEKTSDEWSIGVDDFHFYVIPKAVVNGG</sequence>
<evidence type="ECO:0000313" key="1">
    <source>
        <dbReference type="EMBL" id="QNT70574.1"/>
    </source>
</evidence>
<proteinExistence type="predicted"/>
<keyword evidence="2" id="KW-1185">Reference proteome</keyword>
<evidence type="ECO:0008006" key="3">
    <source>
        <dbReference type="Google" id="ProtNLM"/>
    </source>
</evidence>
<dbReference type="EMBL" id="CP053923">
    <property type="protein sequence ID" value="QNT70574.1"/>
    <property type="molecule type" value="Genomic_DNA"/>
</dbReference>
<organism evidence="1 2">
    <name type="scientific">Defluviicoccus vanus</name>
    <dbReference type="NCBI Taxonomy" id="111831"/>
    <lineage>
        <taxon>Bacteria</taxon>
        <taxon>Pseudomonadati</taxon>
        <taxon>Pseudomonadota</taxon>
        <taxon>Alphaproteobacteria</taxon>
        <taxon>Rhodospirillales</taxon>
        <taxon>Rhodospirillaceae</taxon>
        <taxon>Defluviicoccus</taxon>
    </lineage>
</organism>